<organism evidence="1 2">
    <name type="scientific">Paraprevotella clara YIT 11840</name>
    <dbReference type="NCBI Taxonomy" id="762968"/>
    <lineage>
        <taxon>Bacteria</taxon>
        <taxon>Pseudomonadati</taxon>
        <taxon>Bacteroidota</taxon>
        <taxon>Bacteroidia</taxon>
        <taxon>Bacteroidales</taxon>
        <taxon>Prevotellaceae</taxon>
        <taxon>Paraprevotella</taxon>
    </lineage>
</organism>
<dbReference type="STRING" id="762968.HMPREF9441_02787"/>
<proteinExistence type="predicted"/>
<sequence>MLQSDRNHFAILYNTERERLESLEKISAQTKINLSRMKNRLAEIDFSFGAQNPAGFRKGAKKAVVPEYYKYF</sequence>
<dbReference type="AlphaFoldDB" id="G5STT2"/>
<comment type="caution">
    <text evidence="1">The sequence shown here is derived from an EMBL/GenBank/DDBJ whole genome shotgun (WGS) entry which is preliminary data.</text>
</comment>
<dbReference type="Proteomes" id="UP000003598">
    <property type="component" value="Unassembled WGS sequence"/>
</dbReference>
<keyword evidence="2" id="KW-1185">Reference proteome</keyword>
<dbReference type="EMBL" id="AFFY01000045">
    <property type="protein sequence ID" value="EHG99175.1"/>
    <property type="molecule type" value="Genomic_DNA"/>
</dbReference>
<accession>G5STT2</accession>
<evidence type="ECO:0000313" key="2">
    <source>
        <dbReference type="Proteomes" id="UP000003598"/>
    </source>
</evidence>
<dbReference type="RefSeq" id="WP_008621534.1">
    <property type="nucleotide sequence ID" value="NZ_JH376616.1"/>
</dbReference>
<evidence type="ECO:0000313" key="1">
    <source>
        <dbReference type="EMBL" id="EHG99175.1"/>
    </source>
</evidence>
<reference evidence="1 2" key="1">
    <citation type="submission" date="2011-03" db="EMBL/GenBank/DDBJ databases">
        <authorList>
            <person name="Weinstock G."/>
            <person name="Sodergren E."/>
            <person name="Clifton S."/>
            <person name="Fulton L."/>
            <person name="Fulton B."/>
            <person name="Courtney L."/>
            <person name="Fronick C."/>
            <person name="Harrison M."/>
            <person name="Strong C."/>
            <person name="Farmer C."/>
            <person name="Delahaunty K."/>
            <person name="Markovic C."/>
            <person name="Hall O."/>
            <person name="Minx P."/>
            <person name="Tomlinson C."/>
            <person name="Mitreva M."/>
            <person name="Hou S."/>
            <person name="Chen J."/>
            <person name="Wollam A."/>
            <person name="Pepin K.H."/>
            <person name="Johnson M."/>
            <person name="Bhonagiri V."/>
            <person name="Zhang X."/>
            <person name="Suruliraj S."/>
            <person name="Warren W."/>
            <person name="Chinwalla A."/>
            <person name="Mardis E.R."/>
            <person name="Wilson R.K."/>
        </authorList>
    </citation>
    <scope>NUCLEOTIDE SEQUENCE [LARGE SCALE GENOMIC DNA]</scope>
    <source>
        <strain evidence="1 2">YIT 11840</strain>
    </source>
</reference>
<gene>
    <name evidence="1" type="ORF">HMPREF9441_02787</name>
</gene>
<protein>
    <submittedName>
        <fullName evidence="1">Uncharacterized protein</fullName>
    </submittedName>
</protein>
<name>G5STT2_9BACT</name>
<dbReference type="GeneID" id="93558127"/>
<dbReference type="OrthoDB" id="9910553at2"/>
<dbReference type="HOGENOM" id="CLU_2718642_0_0_10"/>